<reference evidence="2 3" key="1">
    <citation type="journal article" date="2020" name="Microorganisms">
        <title>Osmotic Adaptation and Compatible Solute Biosynthesis of Phototrophic Bacteria as Revealed from Genome Analyses.</title>
        <authorList>
            <person name="Imhoff J.F."/>
            <person name="Rahn T."/>
            <person name="Kunzel S."/>
            <person name="Keller A."/>
            <person name="Neulinger S.C."/>
        </authorList>
    </citation>
    <scope>NUCLEOTIDE SEQUENCE [LARGE SCALE GENOMIC DNA]</scope>
    <source>
        <strain evidence="2 3">DSM 6210</strain>
    </source>
</reference>
<dbReference type="Gene3D" id="3.40.720.10">
    <property type="entry name" value="Alkaline Phosphatase, subunit A"/>
    <property type="match status" value="1"/>
</dbReference>
<dbReference type="InterPro" id="IPR017850">
    <property type="entry name" value="Alkaline_phosphatase_core_sf"/>
</dbReference>
<dbReference type="RefSeq" id="WP_200243696.1">
    <property type="nucleotide sequence ID" value="NZ_NRRV01000174.1"/>
</dbReference>
<keyword evidence="3" id="KW-1185">Reference proteome</keyword>
<organism evidence="2 3">
    <name type="scientific">Thiohalocapsa halophila</name>
    <dbReference type="NCBI Taxonomy" id="69359"/>
    <lineage>
        <taxon>Bacteria</taxon>
        <taxon>Pseudomonadati</taxon>
        <taxon>Pseudomonadota</taxon>
        <taxon>Gammaproteobacteria</taxon>
        <taxon>Chromatiales</taxon>
        <taxon>Chromatiaceae</taxon>
        <taxon>Thiohalocapsa</taxon>
    </lineage>
</organism>
<name>A0ABS1CQ26_9GAMM</name>
<accession>A0ABS1CQ26</accession>
<dbReference type="InterPro" id="IPR005995">
    <property type="entry name" value="Pgm_bpd_ind"/>
</dbReference>
<dbReference type="PANTHER" id="PTHR31637">
    <property type="entry name" value="2,3-BISPHOSPHOGLYCERATE-INDEPENDENT PHOSPHOGLYCERATE MUTASE"/>
    <property type="match status" value="1"/>
</dbReference>
<dbReference type="InterPro" id="IPR006124">
    <property type="entry name" value="Metalloenzyme"/>
</dbReference>
<gene>
    <name evidence="2" type="ORF">CKO31_25325</name>
</gene>
<feature type="domain" description="Metalloenzyme" evidence="1">
    <location>
        <begin position="27"/>
        <end position="209"/>
    </location>
</feature>
<comment type="caution">
    <text evidence="2">The sequence shown here is derived from an EMBL/GenBank/DDBJ whole genome shotgun (WGS) entry which is preliminary data.</text>
</comment>
<dbReference type="Gene3D" id="3.40.1450.10">
    <property type="entry name" value="BPG-independent phosphoglycerate mutase, domain B"/>
    <property type="match status" value="1"/>
</dbReference>
<dbReference type="InterPro" id="IPR036646">
    <property type="entry name" value="PGAM_B_sf"/>
</dbReference>
<evidence type="ECO:0000313" key="3">
    <source>
        <dbReference type="Proteomes" id="UP000748752"/>
    </source>
</evidence>
<dbReference type="Pfam" id="PF01676">
    <property type="entry name" value="Metalloenzyme"/>
    <property type="match status" value="1"/>
</dbReference>
<dbReference type="Proteomes" id="UP000748752">
    <property type="component" value="Unassembled WGS sequence"/>
</dbReference>
<dbReference type="PANTHER" id="PTHR31637:SF0">
    <property type="entry name" value="2,3-BISPHOSPHOGLYCERATE-INDEPENDENT PHOSPHOGLYCERATE MUTASE"/>
    <property type="match status" value="1"/>
</dbReference>
<dbReference type="EMBL" id="NRRV01000174">
    <property type="protein sequence ID" value="MBK1633985.1"/>
    <property type="molecule type" value="Genomic_DNA"/>
</dbReference>
<protein>
    <recommendedName>
        <fullName evidence="1">Metalloenzyme domain-containing protein</fullName>
    </recommendedName>
</protein>
<evidence type="ECO:0000313" key="2">
    <source>
        <dbReference type="EMBL" id="MBK1633985.1"/>
    </source>
</evidence>
<proteinExistence type="predicted"/>
<evidence type="ECO:0000259" key="1">
    <source>
        <dbReference type="Pfam" id="PF01676"/>
    </source>
</evidence>
<sequence>MVELKHEAVPLDDVFFPTQAISGGLIDVLKRAGFRTVRLSEQCKFPHVTYFINGMQGDDTSTGVEVPTIPDDEILGNPAMSISQLGAELERLMADDTPGQVLIVNVPNLDQVGHQGNLDAAGKAGSAVDELVRNAVGSWAKEHGWQLLITADHGNADVMVDAQGRPIGSHSTSPVPMVAISHNGKVVEWRRNSGDLSNVAASLLTLLEADCPDTMNESLIALN</sequence>
<dbReference type="SUPFAM" id="SSF53649">
    <property type="entry name" value="Alkaline phosphatase-like"/>
    <property type="match status" value="1"/>
</dbReference>